<evidence type="ECO:0000313" key="3">
    <source>
        <dbReference type="Proteomes" id="UP001139158"/>
    </source>
</evidence>
<feature type="region of interest" description="Disordered" evidence="1">
    <location>
        <begin position="1"/>
        <end position="66"/>
    </location>
</feature>
<dbReference type="AlphaFoldDB" id="A0A9X1MFT6"/>
<dbReference type="EMBL" id="JAJFZV010000016">
    <property type="protein sequence ID" value="MCC3299031.1"/>
    <property type="molecule type" value="Genomic_DNA"/>
</dbReference>
<reference evidence="2" key="1">
    <citation type="submission" date="2021-10" db="EMBL/GenBank/DDBJ databases">
        <title>Novel species in genus Arthrobacter.</title>
        <authorList>
            <person name="Liu Y."/>
        </authorList>
    </citation>
    <scope>NUCLEOTIDE SEQUENCE</scope>
    <source>
        <strain evidence="2">Zg-Y453</strain>
    </source>
</reference>
<dbReference type="Proteomes" id="UP001139158">
    <property type="component" value="Unassembled WGS sequence"/>
</dbReference>
<comment type="caution">
    <text evidence="2">The sequence shown here is derived from an EMBL/GenBank/DDBJ whole genome shotgun (WGS) entry which is preliminary data.</text>
</comment>
<name>A0A9X1MFT6_9MICC</name>
<keyword evidence="3" id="KW-1185">Reference proteome</keyword>
<organism evidence="2 3">
    <name type="scientific">Arthrobacter caoxuetaonis</name>
    <dbReference type="NCBI Taxonomy" id="2886935"/>
    <lineage>
        <taxon>Bacteria</taxon>
        <taxon>Bacillati</taxon>
        <taxon>Actinomycetota</taxon>
        <taxon>Actinomycetes</taxon>
        <taxon>Micrococcales</taxon>
        <taxon>Micrococcaceae</taxon>
        <taxon>Arthrobacter</taxon>
    </lineage>
</organism>
<evidence type="ECO:0000256" key="1">
    <source>
        <dbReference type="SAM" id="MobiDB-lite"/>
    </source>
</evidence>
<evidence type="ECO:0000313" key="2">
    <source>
        <dbReference type="EMBL" id="MCC3299031.1"/>
    </source>
</evidence>
<dbReference type="RefSeq" id="WP_227896961.1">
    <property type="nucleotide sequence ID" value="NZ_CP099466.1"/>
</dbReference>
<protein>
    <submittedName>
        <fullName evidence="2">Uncharacterized protein</fullName>
    </submittedName>
</protein>
<sequence>MSALPRSAGPALEPVREAIRRDAEERAREVVDAATRQAEDIRGRAREEADGIRSRSDADGRDAARTEAALRSARLRRRAGGIVLSQEEDLREQLRSEVLAEMAQLRTDPRYPRLLDALRAQARTLLGRQAQLEEAPEGGIIGRLGSRSVNLSLPALADAALERHAGEVRTLWQD</sequence>
<accession>A0A9X1MFT6</accession>
<proteinExistence type="predicted"/>
<feature type="compositionally biased region" description="Basic and acidic residues" evidence="1">
    <location>
        <begin position="14"/>
        <end position="65"/>
    </location>
</feature>
<gene>
    <name evidence="2" type="ORF">LJ757_14670</name>
</gene>